<evidence type="ECO:0000313" key="1">
    <source>
        <dbReference type="EMBL" id="KAI3816000.1"/>
    </source>
</evidence>
<dbReference type="Proteomes" id="UP001056120">
    <property type="component" value="Linkage Group LG05"/>
</dbReference>
<organism evidence="1 2">
    <name type="scientific">Smallanthus sonchifolius</name>
    <dbReference type="NCBI Taxonomy" id="185202"/>
    <lineage>
        <taxon>Eukaryota</taxon>
        <taxon>Viridiplantae</taxon>
        <taxon>Streptophyta</taxon>
        <taxon>Embryophyta</taxon>
        <taxon>Tracheophyta</taxon>
        <taxon>Spermatophyta</taxon>
        <taxon>Magnoliopsida</taxon>
        <taxon>eudicotyledons</taxon>
        <taxon>Gunneridae</taxon>
        <taxon>Pentapetalae</taxon>
        <taxon>asterids</taxon>
        <taxon>campanulids</taxon>
        <taxon>Asterales</taxon>
        <taxon>Asteraceae</taxon>
        <taxon>Asteroideae</taxon>
        <taxon>Heliantheae alliance</taxon>
        <taxon>Millerieae</taxon>
        <taxon>Smallanthus</taxon>
    </lineage>
</organism>
<proteinExistence type="predicted"/>
<protein>
    <submittedName>
        <fullName evidence="1">Uncharacterized protein</fullName>
    </submittedName>
</protein>
<sequence length="363" mass="41424">MLETLVPGSLLRKVTESIKDLVDEANFDCSSTGISLQAMDPRHEALASLLLRSEGFDHYCCDRNLSLGLNLHDLAKMLRYAGYDDIVTITADDDGDRATFLFENFSNISFFSYVLALVTGYFFCTINEDLGARSLVYQDKIAEFDMKLMDLDYEHLQVTEKEYDAIVQMPSSELARICKELSTIGDTGVISVTKEGVKFSIKGDNGTQILCADKMIVFTRMRYMNLFTKATPLANQVTVRLAPEMPIVVEYKIAEMGYLRFYLAPKIEDELSDNELVFYSSELPIVMEYKIEEMGYLRFYLAPKIKEDEEMGGHDTVPVETKKQPEKKLKTEPKSNGETKRRVMKIDLDEDEEEIKPKIENRP</sequence>
<accession>A0ACB9J6S5</accession>
<gene>
    <name evidence="1" type="ORF">L1987_15684</name>
</gene>
<name>A0ACB9J6S5_9ASTR</name>
<dbReference type="EMBL" id="CM042022">
    <property type="protein sequence ID" value="KAI3816000.1"/>
    <property type="molecule type" value="Genomic_DNA"/>
</dbReference>
<comment type="caution">
    <text evidence="1">The sequence shown here is derived from an EMBL/GenBank/DDBJ whole genome shotgun (WGS) entry which is preliminary data.</text>
</comment>
<evidence type="ECO:0000313" key="2">
    <source>
        <dbReference type="Proteomes" id="UP001056120"/>
    </source>
</evidence>
<keyword evidence="2" id="KW-1185">Reference proteome</keyword>
<reference evidence="2" key="1">
    <citation type="journal article" date="2022" name="Mol. Ecol. Resour.">
        <title>The genomes of chicory, endive, great burdock and yacon provide insights into Asteraceae palaeo-polyploidization history and plant inulin production.</title>
        <authorList>
            <person name="Fan W."/>
            <person name="Wang S."/>
            <person name="Wang H."/>
            <person name="Wang A."/>
            <person name="Jiang F."/>
            <person name="Liu H."/>
            <person name="Zhao H."/>
            <person name="Xu D."/>
            <person name="Zhang Y."/>
        </authorList>
    </citation>
    <scope>NUCLEOTIDE SEQUENCE [LARGE SCALE GENOMIC DNA]</scope>
    <source>
        <strain evidence="2">cv. Yunnan</strain>
    </source>
</reference>
<reference evidence="1 2" key="2">
    <citation type="journal article" date="2022" name="Mol. Ecol. Resour.">
        <title>The genomes of chicory, endive, great burdock and yacon provide insights into Asteraceae paleo-polyploidization history and plant inulin production.</title>
        <authorList>
            <person name="Fan W."/>
            <person name="Wang S."/>
            <person name="Wang H."/>
            <person name="Wang A."/>
            <person name="Jiang F."/>
            <person name="Liu H."/>
            <person name="Zhao H."/>
            <person name="Xu D."/>
            <person name="Zhang Y."/>
        </authorList>
    </citation>
    <scope>NUCLEOTIDE SEQUENCE [LARGE SCALE GENOMIC DNA]</scope>
    <source>
        <strain evidence="2">cv. Yunnan</strain>
        <tissue evidence="1">Leaves</tissue>
    </source>
</reference>